<evidence type="ECO:0000256" key="5">
    <source>
        <dbReference type="ARBA" id="ARBA00022664"/>
    </source>
</evidence>
<dbReference type="GO" id="GO:0005524">
    <property type="term" value="F:ATP binding"/>
    <property type="evidence" value="ECO:0007669"/>
    <property type="project" value="UniProtKB-KW"/>
</dbReference>
<sequence length="2052" mass="234028">MEDFLDEDAIFSRSSTQKIPDSHLQSPIRDVYRVFFHSHPSQWPTFIASCLRQIPIDRFRANINSEFCYGELLSCVYHYQSAEVLEWVTHSYPECCLAVSTFINITCEELHLPQPTHRSIPTDKDIILISMKVMWEDVRAIMQEIRISSERWVRIQNTPSGVDDMYVCSQFCIFTLSSTPESWNVMDYDQVMMIADTIAGRVFTLIYNDILSPNLPGKLPAHIIPTCYRLFDQTLKDYGNLAYMKIARWESICMAVLLSKFDRLQRAHSFLEWIQGELIKDHDTHGKRILGFLLEESLTVQMVAELHGLYRHWGHPTVHEEIGCEKVRDIAQHRPIPDIVVLTRMTGALKRQFVASFISKHGRWPRIINADTLAGKALQNLVIQQSRILNLYSPEYPLEDWGLLRFGKEFDFDYHPDYTDLLDDRSISVKRSEIRSIYSSDALGYKPNPPTSDRRVLKEVLKRPTVCVKHICDLVQRGMIPDEWKVIIVHAKERELKIAPRLFAMMTFEMRLYYSVTEANIKDHILKYFPQQTMTLDEADLSKRLYTLTSLPDELIKILSALLGIDFSSWNICWTFLSTFQVFQFLDDLFGTPGLYLQSHLFFEESLIALASHHNPPTSLISNPSGDPPECNELWYNHRGGFEGLRQKGWTLCTIGLLLLVESMTGLKSYIIGQGDNQVCKLMIPIPDKYDTVESYIMSEQTEISHKIDKFISTLKSLADSIGLHVKEEETWVGMDVLAYGKEILYKGAFMPQGLKRISRLLTDVNEIYPSLHTKVSTLQTAGMSCSQKSYDIVASYHMCTVEALMVISRDIYKMNISKRIPRNLAAYADTISFKEFLLCLSSDVGSCPLMSLISFLYRGHPDPLTTYTTWLSLLSNQNRIAQQMYTWLSKRCYQVGRGDCELLVSNPCSLNLNSPETISTKIRRDLEVALISYTRNYDLREIFTTASKQSDEELFQFLISLEPCHPRVAHEIFRNTITGSKLSFLSKFSNTRTTQAIFGEQPVSGNMLKVVQKLEVDQVMHWFEMYREILNVTISNNHQICPTNLAQIMRDDTWANATQGRPIEGVTIPHPAHQFTVCDSQNITDHLMHPSEKILFMSPTQLSPDMISTRGPYPAFIGSTTRERRSGKMYSIPQASRPLKSAERLIQLRDWMTHSKGSLHKYLTDLAISRTNMPVDILEDTTSSIAGGSVTHRLDDHVTKRGTLHNFRPNITTHIYYSTDTLGKFSRGQTNYNMHFQGAIHYGMSHFQLRVVHGSNNWTRHISLRYKGTCCEQKLDDFLLKSSFYPPPVQTSPTNPLLYATVGAIPASSSPSDTGMVKFEESKRPAEAIGFLLFSRCLSASNLYHIGLTESSNPLVSTVGVAEILGAGLYNILYHVAKYIFLLLPNDSSTADELFHSLHPKTFSDLAAICLLPDLLKELCSISGFTSMPELFCNKESICNLIKRLIERFVYDFTHEKVNVISEMMFTCYYPSSQIGLKRMLLMWCKQIWIATSGDIDIEPYVNCAFEKVSNQDLLPNLLFVQEVVNMIVQVADSDILRTICNICPFRLSSVPAQAVSRSARQLSRLSSFTLKAVSRCFNKHQRLSVRSLAKFGEKYICDVNCDLPFRTCEIRDLEWTKVISISVEKKRLDQTYRLLGTISTAFLKVYEIITSEEWDISGDVITLAEGEGSIAELLLRLGASSVYYNSLVNQKKLIEQRAPGLVPTCLLPFHNQVRMGALTAMTGGDLCELSTLTAILNYIPTENVCICTCDAESSGNLKPGISNKILLAWAAICAKSKSEKGLFKTFCHNTDILADTIGTALLVFTNVRLVVPRFSSHETYEVYLACSGSRGVVVIDDLISGYRNNQVVTVANVDALKATLQEVRRDRIHDFPLQDQILSQMPCLWKQCQDIGFEDNAASNLHRIVLFNSMYSGDNISDWLNKTEKTVYSRALKVIKLQSSSYFGTPIENIHPMYIPKHHVLHHQVESYMTCIINCRILRSILGAERESINSIISEHIRSDHELCVEDKVLYSYQIDPTIWRRAYLKNMCRLWGHWRYQRYHTCSISWSIG</sequence>
<dbReference type="GO" id="GO:0030430">
    <property type="term" value="C:host cell cytoplasm"/>
    <property type="evidence" value="ECO:0007669"/>
    <property type="project" value="UniProtKB-SubCell"/>
</dbReference>
<comment type="subcellular location">
    <subcellularLocation>
        <location evidence="21">Virion</location>
    </subcellularLocation>
    <subcellularLocation>
        <location evidence="21">Host cytoplasm</location>
    </subcellularLocation>
</comment>
<dbReference type="EC" id="2.7.7.48" evidence="21"/>
<dbReference type="Proteomes" id="UP001258872">
    <property type="component" value="Segment"/>
</dbReference>
<evidence type="ECO:0000256" key="16">
    <source>
        <dbReference type="ARBA" id="ARBA00024494"/>
    </source>
</evidence>
<feature type="domain" description="RdRp catalytic" evidence="22">
    <location>
        <begin position="559"/>
        <end position="748"/>
    </location>
</feature>
<proteinExistence type="inferred from homology"/>
<dbReference type="GO" id="GO:0044423">
    <property type="term" value="C:virion component"/>
    <property type="evidence" value="ECO:0007669"/>
    <property type="project" value="UniProtKB-KW"/>
</dbReference>
<comment type="function">
    <text evidence="1 21">RNA-directed RNA polymerase that catalyzes the replication of viral genomic RNA. The template is composed of the viral RNA tightly encapsidated by the nucleoprotein (N). The replicase mode is dependent on intracellular N protein concentration. In this mode, the polymerase replicates the whole viral genome without recognizing transcriptional signals, and the replicated genome is not caped or polyadenylated.</text>
</comment>
<evidence type="ECO:0000256" key="17">
    <source>
        <dbReference type="ARBA" id="ARBA00024499"/>
    </source>
</evidence>
<evidence type="ECO:0000256" key="8">
    <source>
        <dbReference type="ARBA" id="ARBA00022695"/>
    </source>
</evidence>
<keyword evidence="3 21" id="KW-0696">RNA-directed RNA polymerase</keyword>
<evidence type="ECO:0000256" key="14">
    <source>
        <dbReference type="ARBA" id="ARBA00023042"/>
    </source>
</evidence>
<comment type="catalytic activity">
    <reaction evidence="20 21">
        <text>GTP + H2O = GDP + phosphate + H(+)</text>
        <dbReference type="Rhea" id="RHEA:19669"/>
        <dbReference type="ChEBI" id="CHEBI:15377"/>
        <dbReference type="ChEBI" id="CHEBI:15378"/>
        <dbReference type="ChEBI" id="CHEBI:37565"/>
        <dbReference type="ChEBI" id="CHEBI:43474"/>
        <dbReference type="ChEBI" id="CHEBI:58189"/>
    </reaction>
</comment>
<dbReference type="GO" id="GO:0004482">
    <property type="term" value="F:mRNA 5'-cap (guanine-N7-)-methyltransferase activity"/>
    <property type="evidence" value="ECO:0007669"/>
    <property type="project" value="InterPro"/>
</dbReference>
<dbReference type="GO" id="GO:0003968">
    <property type="term" value="F:RNA-directed RNA polymerase activity"/>
    <property type="evidence" value="ECO:0007669"/>
    <property type="project" value="UniProtKB-KW"/>
</dbReference>
<organism evidence="24 25">
    <name type="scientific">Cat Tien Hospitalitermes Lispi-like virus</name>
    <dbReference type="NCBI Taxonomy" id="2952743"/>
    <lineage>
        <taxon>Viruses</taxon>
        <taxon>Riboviria</taxon>
        <taxon>Orthornavirae</taxon>
        <taxon>Negarnaviricota</taxon>
        <taxon>Haploviricotina</taxon>
        <taxon>Monjiviricetes</taxon>
        <taxon>Mononegavirales</taxon>
        <taxon>Lispiviridae</taxon>
        <taxon>Copasivirus</taxon>
        <taxon>Copasivirus cattienense</taxon>
    </lineage>
</organism>
<keyword evidence="14 21" id="KW-0506">mRNA capping</keyword>
<keyword evidence="4 21" id="KW-0489">Methyltransferase</keyword>
<keyword evidence="21" id="KW-1035">Host cytoplasm</keyword>
<evidence type="ECO:0000259" key="23">
    <source>
        <dbReference type="PROSITE" id="PS51590"/>
    </source>
</evidence>
<keyword evidence="25" id="KW-1185">Reference proteome</keyword>
<evidence type="ECO:0000256" key="20">
    <source>
        <dbReference type="ARBA" id="ARBA00048548"/>
    </source>
</evidence>
<evidence type="ECO:0000256" key="10">
    <source>
        <dbReference type="ARBA" id="ARBA00022801"/>
    </source>
</evidence>
<name>A0AAE9SYF4_9MONO</name>
<comment type="catalytic activity">
    <reaction evidence="16">
        <text>a 5'-end triphospho-adenylyl-adenylyl-cytidylyl-adenosine in mRNA + GDP + H(+) = a 5'-end (5'-triphosphoguanosine)-adenylyl-adenylyl-cytidylyl-adenosine in mRNA + diphosphate</text>
        <dbReference type="Rhea" id="RHEA:65436"/>
        <dbReference type="Rhea" id="RHEA-COMP:16797"/>
        <dbReference type="Rhea" id="RHEA-COMP:16799"/>
        <dbReference type="ChEBI" id="CHEBI:15378"/>
        <dbReference type="ChEBI" id="CHEBI:33019"/>
        <dbReference type="ChEBI" id="CHEBI:58189"/>
        <dbReference type="ChEBI" id="CHEBI:156484"/>
        <dbReference type="ChEBI" id="CHEBI:156503"/>
        <dbReference type="EC" id="2.7.7.88"/>
    </reaction>
</comment>
<reference evidence="24" key="1">
    <citation type="journal article" date="2022" name="Viruses">
        <title>Virome of Three Termite Species from Southern Vietnam.</title>
        <authorList>
            <person name="Litov A.G."/>
            <person name="Zueva A.I."/>
            <person name="Tiunov A.V."/>
            <person name="Van Thinh N."/>
            <person name="Belyaeva N.V."/>
            <person name="Karganova G.G."/>
        </authorList>
    </citation>
    <scope>NUCLEOTIDE SEQUENCE</scope>
    <source>
        <strain evidence="24">Lispi</strain>
    </source>
</reference>
<keyword evidence="8 21" id="KW-0548">Nucleotidyltransferase</keyword>
<accession>A0AAE9SYF4</accession>
<evidence type="ECO:0000256" key="21">
    <source>
        <dbReference type="PIRNR" id="PIRNR000830"/>
    </source>
</evidence>
<evidence type="ECO:0000256" key="4">
    <source>
        <dbReference type="ARBA" id="ARBA00022603"/>
    </source>
</evidence>
<evidence type="ECO:0000256" key="13">
    <source>
        <dbReference type="ARBA" id="ARBA00022953"/>
    </source>
</evidence>
<dbReference type="EC" id="2.7.7.88" evidence="21"/>
<comment type="function">
    <text evidence="21">RNA-directed RNA polymerase that catalyzes the transcription of viral mRNAs, their capping and polyadenylation. The template is composed of the viral RNA tightly encapsidated by the nucleoprotein (N). The viral polymerase binds to the genomic RNA at the 3' leader promoter, and transcribes subsequently all viral mRNAs with a decreasing efficiency. The first gene is the most transcribed, and the last the least transcribed. The viral phosphoprotein acts as a processivity factor. Capping is concomitant with initiation of mRNA transcription. Indeed, a GDP polyribonucleotidyl transferase (PRNTase) adds the cap structure when the nascent RNA chain length has reached few nucleotides. Ribose 2'-O methylation of viral mRNA cap precedes and facilitates subsequent guanine-N-7 methylation, both activities being carried by the viral polymerase. Polyadenylation of mRNAs occur by a stuttering mechanism at a slipery stop site present at the end viral genes. After finishing transcription of a mRNA, the polymerase can resume transcription of the downstream gene.</text>
</comment>
<comment type="similarity">
    <text evidence="2 21">Belongs to the paramyxovirus L protein family.</text>
</comment>
<comment type="catalytic activity">
    <reaction evidence="17 21">
        <text>a 5'-end (5'-triphosphoguanosine)-(2'-O-methyladenylyl)-adenylyl-cytidylyl-adenosine in mRNA + S-adenosyl-L-methionine = a 5'-end (N(7)-methyl 5'-triphosphoguanosine)-(2'-O-methyladenylyl)-adenylyl-cytidylyl-adenosine in mRNA + S-adenosyl-L-homocysteine</text>
        <dbReference type="Rhea" id="RHEA:65440"/>
        <dbReference type="Rhea" id="RHEA-COMP:16798"/>
        <dbReference type="Rhea" id="RHEA-COMP:16801"/>
        <dbReference type="ChEBI" id="CHEBI:57856"/>
        <dbReference type="ChEBI" id="CHEBI:59789"/>
        <dbReference type="ChEBI" id="CHEBI:156482"/>
        <dbReference type="ChEBI" id="CHEBI:156483"/>
    </reaction>
</comment>
<keyword evidence="10" id="KW-0378">Hydrolase</keyword>
<comment type="catalytic activity">
    <reaction evidence="18 21">
        <text>a 5'-end (5'-triphosphoguanosine)-adenylyl-adenylyl-cytidylyl-adenosine in mRNA + S-adenosyl-L-methionine = a 5'-end (5'-triphosphoguanosine)-(2'-O-methyladenylyl)-adenylyl-cytidylyl-adenosine in mRNA + S-adenosyl-L-homocysteine + H(+)</text>
        <dbReference type="Rhea" id="RHEA:65380"/>
        <dbReference type="Rhea" id="RHEA-COMP:16797"/>
        <dbReference type="Rhea" id="RHEA-COMP:16801"/>
        <dbReference type="ChEBI" id="CHEBI:15378"/>
        <dbReference type="ChEBI" id="CHEBI:57856"/>
        <dbReference type="ChEBI" id="CHEBI:59789"/>
        <dbReference type="ChEBI" id="CHEBI:156482"/>
        <dbReference type="ChEBI" id="CHEBI:156484"/>
    </reaction>
</comment>
<evidence type="ECO:0000313" key="25">
    <source>
        <dbReference type="Proteomes" id="UP001258872"/>
    </source>
</evidence>
<keyword evidence="15" id="KW-0511">Multifunctional enzyme</keyword>
<dbReference type="InterPro" id="IPR016269">
    <property type="entry name" value="RNA-dir_pol_paramyxovirus"/>
</dbReference>
<feature type="domain" description="Mononegavirus-type SAM-dependent 2'-O-MTase" evidence="23">
    <location>
        <begin position="1635"/>
        <end position="1827"/>
    </location>
</feature>
<dbReference type="Pfam" id="PF00946">
    <property type="entry name" value="Mononeg_RNA_pol"/>
    <property type="match status" value="1"/>
</dbReference>
<dbReference type="EC" id="2.1.1.-" evidence="21"/>
<keyword evidence="7 21" id="KW-0949">S-adenosyl-L-methionine</keyword>
<dbReference type="EC" id="3.6.1.-" evidence="21"/>
<keyword evidence="13 21" id="KW-0693">Viral RNA replication</keyword>
<evidence type="ECO:0000256" key="18">
    <source>
        <dbReference type="ARBA" id="ARBA00047332"/>
    </source>
</evidence>
<keyword evidence="5 21" id="KW-0507">mRNA processing</keyword>
<dbReference type="PROSITE" id="PS51590">
    <property type="entry name" value="SAM_MT_MNV_L"/>
    <property type="match status" value="1"/>
</dbReference>
<keyword evidence="6 21" id="KW-0808">Transferase</keyword>
<evidence type="ECO:0000313" key="24">
    <source>
        <dbReference type="EMBL" id="UUW06592.1"/>
    </source>
</evidence>
<evidence type="ECO:0000256" key="12">
    <source>
        <dbReference type="ARBA" id="ARBA00022844"/>
    </source>
</evidence>
<dbReference type="InterPro" id="IPR025786">
    <property type="entry name" value="Mononega_L_MeTrfase"/>
</dbReference>
<dbReference type="GO" id="GO:0016787">
    <property type="term" value="F:hydrolase activity"/>
    <property type="evidence" value="ECO:0007669"/>
    <property type="project" value="UniProtKB-KW"/>
</dbReference>
<keyword evidence="12 21" id="KW-0946">Virion</keyword>
<evidence type="ECO:0000256" key="7">
    <source>
        <dbReference type="ARBA" id="ARBA00022691"/>
    </source>
</evidence>
<dbReference type="EMBL" id="ON082763">
    <property type="protein sequence ID" value="UUW06592.1"/>
    <property type="molecule type" value="Genomic_RNA"/>
</dbReference>
<dbReference type="InterPro" id="IPR026890">
    <property type="entry name" value="Mononeg_mRNAcap"/>
</dbReference>
<evidence type="ECO:0000259" key="22">
    <source>
        <dbReference type="PROSITE" id="PS50526"/>
    </source>
</evidence>
<keyword evidence="9 21" id="KW-0547">Nucleotide-binding</keyword>
<keyword evidence="11 21" id="KW-0067">ATP-binding</keyword>
<evidence type="ECO:0000256" key="9">
    <source>
        <dbReference type="ARBA" id="ARBA00022741"/>
    </source>
</evidence>
<evidence type="ECO:0000256" key="1">
    <source>
        <dbReference type="ARBA" id="ARBA00003132"/>
    </source>
</evidence>
<dbReference type="InterPro" id="IPR014023">
    <property type="entry name" value="Mononeg_RNA_pol_cat"/>
</dbReference>
<evidence type="ECO:0000256" key="3">
    <source>
        <dbReference type="ARBA" id="ARBA00022484"/>
    </source>
</evidence>
<protein>
    <recommendedName>
        <fullName evidence="21">RNA-directed RNA polymerase L</fullName>
        <shortName evidence="21">Protein L</shortName>
    </recommendedName>
    <alternativeName>
        <fullName evidence="21">Large structural protein</fullName>
    </alternativeName>
    <alternativeName>
        <fullName evidence="21">Replicase</fullName>
    </alternativeName>
    <alternativeName>
        <fullName evidence="21">Transcriptase</fullName>
    </alternativeName>
    <domain>
        <recommendedName>
            <fullName evidence="21">RNA-directed RNA polymerase</fullName>
            <ecNumber evidence="21">2.7.7.48</ecNumber>
        </recommendedName>
    </domain>
    <domain>
        <recommendedName>
            <fullName evidence="21">GTP phosphohydrolase</fullName>
            <ecNumber evidence="21">3.6.1.-</ecNumber>
        </recommendedName>
    </domain>
    <domain>
        <recommendedName>
            <fullName evidence="21">GDP polyribonucleotidyltransferase</fullName>
            <ecNumber evidence="21">2.7.7.88</ecNumber>
        </recommendedName>
        <alternativeName>
            <fullName evidence="21">PRNTase</fullName>
        </alternativeName>
    </domain>
    <domain>
        <recommendedName>
            <fullName evidence="21">mRNA (nucleoside-2'-O-)-methyltransferase</fullName>
            <shortName evidence="21">N1-2'-O-MTase</shortName>
            <ecNumber evidence="21">2.1.1.-</ecNumber>
        </recommendedName>
    </domain>
    <domain>
        <recommendedName>
            <fullName evidence="21">mRNA (guanine-N(7)-)-methyltransferase</fullName>
            <shortName evidence="21">G-N7-MTase</shortName>
        </recommendedName>
    </domain>
</protein>
<dbReference type="PIRSF" id="PIRSF000830">
    <property type="entry name" value="RNA_pol_ParamyxoV"/>
    <property type="match status" value="1"/>
</dbReference>
<dbReference type="PROSITE" id="PS50526">
    <property type="entry name" value="RDRP_SSRNA_NEG_NONSEG"/>
    <property type="match status" value="1"/>
</dbReference>
<comment type="catalytic activity">
    <reaction evidence="19">
        <text>a 5'-end (5'-triphosphoguanosine)-adenylyl-adenylyl-cytidylyl-adenosine in mRNA + 2 S-adenosyl-L-methionine = a 5'-end (N(7)-methyl 5'-triphosphoguanosine)-(2'-O-methyladenylyl)-adenylyl-cytidylyl-adenosine in mRNA + 2 S-adenosyl-L-homocysteine + H(+)</text>
        <dbReference type="Rhea" id="RHEA:65376"/>
        <dbReference type="Rhea" id="RHEA-COMP:16797"/>
        <dbReference type="Rhea" id="RHEA-COMP:16798"/>
        <dbReference type="ChEBI" id="CHEBI:15378"/>
        <dbReference type="ChEBI" id="CHEBI:57856"/>
        <dbReference type="ChEBI" id="CHEBI:59789"/>
        <dbReference type="ChEBI" id="CHEBI:156483"/>
        <dbReference type="ChEBI" id="CHEBI:156484"/>
        <dbReference type="EC" id="2.1.1.375"/>
    </reaction>
</comment>
<dbReference type="Pfam" id="PF14318">
    <property type="entry name" value="Mononeg_mRNAcap"/>
    <property type="match status" value="1"/>
</dbReference>
<evidence type="ECO:0000256" key="6">
    <source>
        <dbReference type="ARBA" id="ARBA00022679"/>
    </source>
</evidence>
<evidence type="ECO:0000256" key="11">
    <source>
        <dbReference type="ARBA" id="ARBA00022840"/>
    </source>
</evidence>
<comment type="catalytic activity">
    <reaction evidence="21">
        <text>RNA(n) + a ribonucleoside 5'-triphosphate = RNA(n+1) + diphosphate</text>
        <dbReference type="Rhea" id="RHEA:21248"/>
        <dbReference type="Rhea" id="RHEA-COMP:14527"/>
        <dbReference type="Rhea" id="RHEA-COMP:17342"/>
        <dbReference type="ChEBI" id="CHEBI:33019"/>
        <dbReference type="ChEBI" id="CHEBI:61557"/>
        <dbReference type="ChEBI" id="CHEBI:140395"/>
        <dbReference type="EC" id="2.7.7.48"/>
    </reaction>
</comment>
<evidence type="ECO:0000256" key="19">
    <source>
        <dbReference type="ARBA" id="ARBA00047370"/>
    </source>
</evidence>
<evidence type="ECO:0000256" key="15">
    <source>
        <dbReference type="ARBA" id="ARBA00023268"/>
    </source>
</evidence>
<evidence type="ECO:0000256" key="2">
    <source>
        <dbReference type="ARBA" id="ARBA00007934"/>
    </source>
</evidence>